<accession>A0A9D1LK74</accession>
<protein>
    <submittedName>
        <fullName evidence="1">DUF3793 family protein</fullName>
    </submittedName>
</protein>
<reference evidence="1" key="1">
    <citation type="submission" date="2020-10" db="EMBL/GenBank/DDBJ databases">
        <authorList>
            <person name="Gilroy R."/>
        </authorList>
    </citation>
    <scope>NUCLEOTIDE SEQUENCE</scope>
    <source>
        <strain evidence="1">4509</strain>
    </source>
</reference>
<name>A0A9D1LK74_9FIRM</name>
<gene>
    <name evidence="1" type="ORF">IAD19_04305</name>
</gene>
<evidence type="ECO:0000313" key="2">
    <source>
        <dbReference type="Proteomes" id="UP000824082"/>
    </source>
</evidence>
<proteinExistence type="predicted"/>
<evidence type="ECO:0000313" key="1">
    <source>
        <dbReference type="EMBL" id="HIU41756.1"/>
    </source>
</evidence>
<dbReference type="InterPro" id="IPR024523">
    <property type="entry name" value="DUF3793"/>
</dbReference>
<organism evidence="1 2">
    <name type="scientific">Candidatus Egerieicola faecale</name>
    <dbReference type="NCBI Taxonomy" id="2840774"/>
    <lineage>
        <taxon>Bacteria</taxon>
        <taxon>Bacillati</taxon>
        <taxon>Bacillota</taxon>
        <taxon>Clostridia</taxon>
        <taxon>Eubacteriales</taxon>
        <taxon>Oscillospiraceae</taxon>
        <taxon>Oscillospiraceae incertae sedis</taxon>
        <taxon>Candidatus Egerieicola</taxon>
    </lineage>
</organism>
<dbReference type="AlphaFoldDB" id="A0A9D1LK74"/>
<sequence length="184" mass="21073">MSLEHYLIEHCSPTLARLKSANLFRIPVSSRRELEQQLLAWNQLLGKKGVQVLLLKEETGQALIYVCRSALLKQDLTKPGVGEFLERYGYPTAALGDTLSRLRQKLQVEDGFPHEIGIFLGYPLDDVQGFIQNHGKNCKCTGCWKVYGDPDRAEKLFAKYQKCREVYCRLWRQGRSVWQLTVAA</sequence>
<dbReference type="Pfam" id="PF12672">
    <property type="entry name" value="DUF3793"/>
    <property type="match status" value="1"/>
</dbReference>
<comment type="caution">
    <text evidence="1">The sequence shown here is derived from an EMBL/GenBank/DDBJ whole genome shotgun (WGS) entry which is preliminary data.</text>
</comment>
<dbReference type="EMBL" id="DVMX01000084">
    <property type="protein sequence ID" value="HIU41756.1"/>
    <property type="molecule type" value="Genomic_DNA"/>
</dbReference>
<reference evidence="1" key="2">
    <citation type="journal article" date="2021" name="PeerJ">
        <title>Extensive microbial diversity within the chicken gut microbiome revealed by metagenomics and culture.</title>
        <authorList>
            <person name="Gilroy R."/>
            <person name="Ravi A."/>
            <person name="Getino M."/>
            <person name="Pursley I."/>
            <person name="Horton D.L."/>
            <person name="Alikhan N.F."/>
            <person name="Baker D."/>
            <person name="Gharbi K."/>
            <person name="Hall N."/>
            <person name="Watson M."/>
            <person name="Adriaenssens E.M."/>
            <person name="Foster-Nyarko E."/>
            <person name="Jarju S."/>
            <person name="Secka A."/>
            <person name="Antonio M."/>
            <person name="Oren A."/>
            <person name="Chaudhuri R.R."/>
            <person name="La Ragione R."/>
            <person name="Hildebrand F."/>
            <person name="Pallen M.J."/>
        </authorList>
    </citation>
    <scope>NUCLEOTIDE SEQUENCE</scope>
    <source>
        <strain evidence="1">4509</strain>
    </source>
</reference>
<dbReference type="Proteomes" id="UP000824082">
    <property type="component" value="Unassembled WGS sequence"/>
</dbReference>